<keyword evidence="2 3" id="KW-0378">Hydrolase</keyword>
<dbReference type="InterPro" id="IPR000667">
    <property type="entry name" value="Peptidase_S13"/>
</dbReference>
<dbReference type="Pfam" id="PF02113">
    <property type="entry name" value="Peptidase_S13"/>
    <property type="match status" value="1"/>
</dbReference>
<sequence length="491" mass="54467">MAKPFKGIVILFLIFFLSENEYSLAQVNEYHPQLTNQLNHLLENHPNLKGAIAGVSIRTASTGDLIYSYNGETRLTPASNLKLFTAAAALTTLGKDYTFQTELHTDGEIKWHVLMGNLYIKGKGDPTITPNTFDQFAKELKKKGIKWISGDLIGDDSWYDDVRYSIDIPWSDETAYYGAQISALTVSPDLDYDSGTIICEVSPGEKANQKATVSFSPETDYVQVINKTKTVEKDGRNDITISRNHGTNIIQIEGTIPLNDPLHKESIAVWEPTKYSLNLFKQALHKQGIKLLGDVKVGDIPSNSQVVISHSSMPLSELLLPFMKLSNNIHAEVLIKEMGKLFKGKGSFKEGLEVEEHALTSLGVKTETMIMRDGSGISHMNLVPPNEITRMLYHLQDMDWFPCFMNSLPVAGIKDKMIGGTLRNRMKGSPLKENVIAKTGTLTNVSSLSGYVKTKNGETFIFSILLNHLKGSDQGKQIEEQIVNTIANTIN</sequence>
<evidence type="ECO:0000313" key="3">
    <source>
        <dbReference type="EMBL" id="THF79744.1"/>
    </source>
</evidence>
<dbReference type="PANTHER" id="PTHR30023:SF0">
    <property type="entry name" value="PENICILLIN-SENSITIVE CARBOXYPEPTIDASE A"/>
    <property type="match status" value="1"/>
</dbReference>
<dbReference type="AlphaFoldDB" id="A0A4S4BX96"/>
<protein>
    <submittedName>
        <fullName evidence="3">D-alanyl-D-alanine carboxypeptidase/D-alanyl-D-alanine-endopeptidase</fullName>
        <ecNumber evidence="3">3.4.16.4</ecNumber>
    </submittedName>
</protein>
<dbReference type="GO" id="GO:0009002">
    <property type="term" value="F:serine-type D-Ala-D-Ala carboxypeptidase activity"/>
    <property type="evidence" value="ECO:0007669"/>
    <property type="project" value="UniProtKB-EC"/>
</dbReference>
<evidence type="ECO:0000313" key="4">
    <source>
        <dbReference type="Proteomes" id="UP000310334"/>
    </source>
</evidence>
<accession>A0A4S4BX96</accession>
<dbReference type="EC" id="3.4.16.4" evidence="3"/>
<dbReference type="OrthoDB" id="9802627at2"/>
<keyword evidence="4" id="KW-1185">Reference proteome</keyword>
<dbReference type="PRINTS" id="PR00922">
    <property type="entry name" value="DADACBPTASE3"/>
</dbReference>
<gene>
    <name evidence="3" type="primary">dacB</name>
    <name evidence="3" type="ORF">E6W99_12105</name>
</gene>
<dbReference type="GO" id="GO:0006508">
    <property type="term" value="P:proteolysis"/>
    <property type="evidence" value="ECO:0007669"/>
    <property type="project" value="InterPro"/>
</dbReference>
<dbReference type="GO" id="GO:0000270">
    <property type="term" value="P:peptidoglycan metabolic process"/>
    <property type="evidence" value="ECO:0007669"/>
    <property type="project" value="TreeGrafter"/>
</dbReference>
<dbReference type="Proteomes" id="UP000310334">
    <property type="component" value="Unassembled WGS sequence"/>
</dbReference>
<organism evidence="3 4">
    <name type="scientific">Metabacillus sediminilitoris</name>
    <dbReference type="NCBI Taxonomy" id="2567941"/>
    <lineage>
        <taxon>Bacteria</taxon>
        <taxon>Bacillati</taxon>
        <taxon>Bacillota</taxon>
        <taxon>Bacilli</taxon>
        <taxon>Bacillales</taxon>
        <taxon>Bacillaceae</taxon>
        <taxon>Metabacillus</taxon>
    </lineage>
</organism>
<comment type="caution">
    <text evidence="3">The sequence shown here is derived from an EMBL/GenBank/DDBJ whole genome shotgun (WGS) entry which is preliminary data.</text>
</comment>
<keyword evidence="3" id="KW-0121">Carboxypeptidase</keyword>
<dbReference type="EMBL" id="SSNT01000008">
    <property type="protein sequence ID" value="THF79744.1"/>
    <property type="molecule type" value="Genomic_DNA"/>
</dbReference>
<evidence type="ECO:0000256" key="2">
    <source>
        <dbReference type="ARBA" id="ARBA00022801"/>
    </source>
</evidence>
<dbReference type="Gene3D" id="3.40.710.10">
    <property type="entry name" value="DD-peptidase/beta-lactamase superfamily"/>
    <property type="match status" value="2"/>
</dbReference>
<keyword evidence="3" id="KW-0645">Protease</keyword>
<dbReference type="PANTHER" id="PTHR30023">
    <property type="entry name" value="D-ALANYL-D-ALANINE CARBOXYPEPTIDASE"/>
    <property type="match status" value="1"/>
</dbReference>
<proteinExistence type="inferred from homology"/>
<name>A0A4S4BX96_9BACI</name>
<dbReference type="Gene3D" id="3.50.80.20">
    <property type="entry name" value="D-Ala-D-Ala carboxypeptidase C, peptidase S13"/>
    <property type="match status" value="1"/>
</dbReference>
<comment type="similarity">
    <text evidence="1">Belongs to the peptidase S13 family.</text>
</comment>
<dbReference type="NCBIfam" id="TIGR00666">
    <property type="entry name" value="PBP4"/>
    <property type="match status" value="1"/>
</dbReference>
<reference evidence="3 4" key="1">
    <citation type="submission" date="2019-04" db="EMBL/GenBank/DDBJ databases">
        <title>Bacillus sediminilitoris sp. nov., isolated from a tidal flat sediment on the East China Sea.</title>
        <authorList>
            <person name="Wei Y."/>
            <person name="Mao H."/>
            <person name="Fang J."/>
        </authorList>
    </citation>
    <scope>NUCLEOTIDE SEQUENCE [LARGE SCALE GENOMIC DNA]</scope>
    <source>
        <strain evidence="3 4">DSL-17</strain>
    </source>
</reference>
<dbReference type="RefSeq" id="WP_136354177.1">
    <property type="nucleotide sequence ID" value="NZ_CP046266.1"/>
</dbReference>
<evidence type="ECO:0000256" key="1">
    <source>
        <dbReference type="ARBA" id="ARBA00006096"/>
    </source>
</evidence>
<dbReference type="SUPFAM" id="SSF56601">
    <property type="entry name" value="beta-lactamase/transpeptidase-like"/>
    <property type="match status" value="1"/>
</dbReference>
<dbReference type="InterPro" id="IPR012338">
    <property type="entry name" value="Beta-lactam/transpept-like"/>
</dbReference>